<dbReference type="InterPro" id="IPR036291">
    <property type="entry name" value="NAD(P)-bd_dom_sf"/>
</dbReference>
<dbReference type="PRINTS" id="PR00081">
    <property type="entry name" value="GDHRDH"/>
</dbReference>
<name>A0A8R1HLU3_CAEJA</name>
<evidence type="ECO:0000313" key="2">
    <source>
        <dbReference type="EnsemblMetazoa" id="CJA04264a.1"/>
    </source>
</evidence>
<dbReference type="AlphaFoldDB" id="A0A8R1HLU3"/>
<keyword evidence="3" id="KW-1185">Reference proteome</keyword>
<dbReference type="PANTHER" id="PTHR43157:SF31">
    <property type="entry name" value="PHOSPHATIDYLINOSITOL-GLYCAN BIOSYNTHESIS CLASS F PROTEIN"/>
    <property type="match status" value="1"/>
</dbReference>
<dbReference type="Proteomes" id="UP000005237">
    <property type="component" value="Unassembled WGS sequence"/>
</dbReference>
<dbReference type="Gene3D" id="3.40.50.720">
    <property type="entry name" value="NAD(P)-binding Rossmann-like Domain"/>
    <property type="match status" value="1"/>
</dbReference>
<evidence type="ECO:0000313" key="3">
    <source>
        <dbReference type="Proteomes" id="UP000005237"/>
    </source>
</evidence>
<reference evidence="2" key="2">
    <citation type="submission" date="2022-06" db="UniProtKB">
        <authorList>
            <consortium name="EnsemblMetazoa"/>
        </authorList>
    </citation>
    <scope>IDENTIFICATION</scope>
    <source>
        <strain evidence="2">DF5081</strain>
    </source>
</reference>
<accession>A0A8R1HLU3</accession>
<sequence>MTSSSYKRTILITGATDGIGKQTALDLAAHPDNLVIIHGRTEDKCIATKDWIGKENGNISNIDFVAADFAVLKEVAMMAEEVERRFPELNVLLCNAGVLYPRRMETKDGMESTFQVNYLAHYLLCNLLLPVLSHNRSNVIVVGSVLHTWPSLDWADVQAEKEYEKYLQYSRSKLMCHLMAFALHRRMNIARQHVNVNIIELGKEKEPNNNGRLRTTSALSSSMSTLSICRQAGNLAQLIEGSCLEKMSGKYLDPNGKQMRYDIGNLEVRTLSRIEEEGVSASDTIKESARMPPKIAPPVCSSLVFTNFDQISDGESSPKLMRSASETCRPTTQIIPRAAMRSVSVEKNNNNN</sequence>
<dbReference type="SUPFAM" id="SSF51735">
    <property type="entry name" value="NAD(P)-binding Rossmann-fold domains"/>
    <property type="match status" value="1"/>
</dbReference>
<keyword evidence="1" id="KW-0560">Oxidoreductase</keyword>
<dbReference type="InterPro" id="IPR002347">
    <property type="entry name" value="SDR_fam"/>
</dbReference>
<dbReference type="GO" id="GO:0016491">
    <property type="term" value="F:oxidoreductase activity"/>
    <property type="evidence" value="ECO:0007669"/>
    <property type="project" value="UniProtKB-KW"/>
</dbReference>
<dbReference type="EnsemblMetazoa" id="CJA04264a.1">
    <property type="protein sequence ID" value="CJA04264a.1"/>
    <property type="gene ID" value="WBGene00123467"/>
</dbReference>
<dbReference type="Pfam" id="PF00106">
    <property type="entry name" value="adh_short"/>
    <property type="match status" value="1"/>
</dbReference>
<reference evidence="3" key="1">
    <citation type="submission" date="2010-08" db="EMBL/GenBank/DDBJ databases">
        <authorList>
            <consortium name="Caenorhabditis japonica Sequencing Consortium"/>
            <person name="Wilson R.K."/>
        </authorList>
    </citation>
    <scope>NUCLEOTIDE SEQUENCE [LARGE SCALE GENOMIC DNA]</scope>
    <source>
        <strain evidence="3">DF5081</strain>
    </source>
</reference>
<dbReference type="PANTHER" id="PTHR43157">
    <property type="entry name" value="PHOSPHATIDYLINOSITOL-GLYCAN BIOSYNTHESIS CLASS F PROTEIN-RELATED"/>
    <property type="match status" value="1"/>
</dbReference>
<evidence type="ECO:0000256" key="1">
    <source>
        <dbReference type="ARBA" id="ARBA00023002"/>
    </source>
</evidence>
<organism evidence="2 3">
    <name type="scientific">Caenorhabditis japonica</name>
    <dbReference type="NCBI Taxonomy" id="281687"/>
    <lineage>
        <taxon>Eukaryota</taxon>
        <taxon>Metazoa</taxon>
        <taxon>Ecdysozoa</taxon>
        <taxon>Nematoda</taxon>
        <taxon>Chromadorea</taxon>
        <taxon>Rhabditida</taxon>
        <taxon>Rhabditina</taxon>
        <taxon>Rhabditomorpha</taxon>
        <taxon>Rhabditoidea</taxon>
        <taxon>Rhabditidae</taxon>
        <taxon>Peloderinae</taxon>
        <taxon>Caenorhabditis</taxon>
    </lineage>
</organism>
<protein>
    <submittedName>
        <fullName evidence="2">Uncharacterized protein</fullName>
    </submittedName>
</protein>
<proteinExistence type="predicted"/>